<gene>
    <name evidence="1" type="ORF">ALC56_11215</name>
</gene>
<reference evidence="1 2" key="1">
    <citation type="submission" date="2016-03" db="EMBL/GenBank/DDBJ databases">
        <title>Trachymyrmex septentrionalis WGS genome.</title>
        <authorList>
            <person name="Nygaard S."/>
            <person name="Hu H."/>
            <person name="Boomsma J."/>
            <person name="Zhang G."/>
        </authorList>
    </citation>
    <scope>NUCLEOTIDE SEQUENCE [LARGE SCALE GENOMIC DNA]</scope>
    <source>
        <strain evidence="1">Tsep2-gDNA-1</strain>
        <tissue evidence="1">Whole body</tissue>
    </source>
</reference>
<protein>
    <submittedName>
        <fullName evidence="1">Uncharacterized protein</fullName>
    </submittedName>
</protein>
<keyword evidence="2" id="KW-1185">Reference proteome</keyword>
<evidence type="ECO:0000313" key="1">
    <source>
        <dbReference type="EMBL" id="KYN34726.1"/>
    </source>
</evidence>
<accession>A0A195F2W6</accession>
<name>A0A195F2W6_9HYME</name>
<dbReference type="EMBL" id="KQ981856">
    <property type="protein sequence ID" value="KYN34726.1"/>
    <property type="molecule type" value="Genomic_DNA"/>
</dbReference>
<dbReference type="Proteomes" id="UP000078541">
    <property type="component" value="Unassembled WGS sequence"/>
</dbReference>
<dbReference type="SUPFAM" id="SSF101447">
    <property type="entry name" value="Formin homology 2 domain (FH2 domain)"/>
    <property type="match status" value="1"/>
</dbReference>
<proteinExistence type="predicted"/>
<feature type="non-terminal residue" evidence="1">
    <location>
        <position position="1"/>
    </location>
</feature>
<organism evidence="1 2">
    <name type="scientific">Trachymyrmex septentrionalis</name>
    <dbReference type="NCBI Taxonomy" id="34720"/>
    <lineage>
        <taxon>Eukaryota</taxon>
        <taxon>Metazoa</taxon>
        <taxon>Ecdysozoa</taxon>
        <taxon>Arthropoda</taxon>
        <taxon>Hexapoda</taxon>
        <taxon>Insecta</taxon>
        <taxon>Pterygota</taxon>
        <taxon>Neoptera</taxon>
        <taxon>Endopterygota</taxon>
        <taxon>Hymenoptera</taxon>
        <taxon>Apocrita</taxon>
        <taxon>Aculeata</taxon>
        <taxon>Formicoidea</taxon>
        <taxon>Formicidae</taxon>
        <taxon>Myrmicinae</taxon>
        <taxon>Trachymyrmex</taxon>
    </lineage>
</organism>
<dbReference type="AlphaFoldDB" id="A0A195F2W6"/>
<evidence type="ECO:0000313" key="2">
    <source>
        <dbReference type="Proteomes" id="UP000078541"/>
    </source>
</evidence>
<sequence length="156" mass="18040">QRCISKAFHAENKLVTIIITLPDHLEAELRGCWPPPPPPPPPSSIRVYYTLHTRAKAFAFNEPLPFLFHPRNLLYLHTRRMGRIGNEGNWSGTANARIASRTHSRVEKKRVLKSKTKNTARLRFRKKNRLKRPQPKADLSGTVHEVLRFPRNVLNL</sequence>